<dbReference type="PROSITE" id="PS50175">
    <property type="entry name" value="ASP_PROT_RETROV"/>
    <property type="match status" value="1"/>
</dbReference>
<dbReference type="Proteomes" id="UP001605036">
    <property type="component" value="Unassembled WGS sequence"/>
</dbReference>
<dbReference type="CDD" id="cd00303">
    <property type="entry name" value="retropepsin_like"/>
    <property type="match status" value="1"/>
</dbReference>
<dbReference type="InterPro" id="IPR021109">
    <property type="entry name" value="Peptidase_aspartic_dom_sf"/>
</dbReference>
<evidence type="ECO:0000313" key="5">
    <source>
        <dbReference type="Proteomes" id="UP001605036"/>
    </source>
</evidence>
<organism evidence="4 5">
    <name type="scientific">Riccia fluitans</name>
    <dbReference type="NCBI Taxonomy" id="41844"/>
    <lineage>
        <taxon>Eukaryota</taxon>
        <taxon>Viridiplantae</taxon>
        <taxon>Streptophyta</taxon>
        <taxon>Embryophyta</taxon>
        <taxon>Marchantiophyta</taxon>
        <taxon>Marchantiopsida</taxon>
        <taxon>Marchantiidae</taxon>
        <taxon>Marchantiales</taxon>
        <taxon>Ricciaceae</taxon>
        <taxon>Riccia</taxon>
    </lineage>
</organism>
<sequence length="618" mass="70578">MLATKALHMVVEKLDQFDGQDISKYLRMYKKEMELNEVLEREMIQMFELAVVPKIREHVKGLIEHFNEDWEEKLELLLEDKKVDEGLTTNWKDVEDAVGLIAKRERRREKITIRRFAPKLASTHVLATPVPIVQPGVPTTQVRPTTPKKDETTLEEIMRGMRDLSIKLARLEEKASGDGRIALRESGEQLKTNFNKGGMKKVVEDYLAAQAIIAVEAACYGIHGCVEEESLISDHVKSSDLWSSALSLAKQRKMPREVLLRMTSTIRQTTGWDDPMETLSVHAYIAKSQHEALVEEKRRREDVGEGTSIKRQTRSDNRLEKSRQDLLPTDVPMVESTSRLAMKEKAKIEEKDTIVSREEEEELAIVCHQSAEKGKNLQVRWADDEEEEGKVLASHFTQNYWARGTTKTLVRLEGLDELVVALIDSGSEINIVSKNLYKKAKWPISTDHGWMVRGANNARETLYGACPDVKVKIGDVVVEQNLFVQETSSYPMILGQPFIVVIRMEMKVLDDGSAYARIRSQDEIEENIEGVYEEVGFEDILEELGRIGTGDDDRVVQIHSRELYSIIETFKVPEVLVETKYKTVAKKVKPVAILFPSDSKELRWSKHQRRRVSAIRGR</sequence>
<comment type="caution">
    <text evidence="4">The sequence shown here is derived from an EMBL/GenBank/DDBJ whole genome shotgun (WGS) entry which is preliminary data.</text>
</comment>
<dbReference type="Gene3D" id="2.40.70.10">
    <property type="entry name" value="Acid Proteases"/>
    <property type="match status" value="1"/>
</dbReference>
<dbReference type="SUPFAM" id="SSF50630">
    <property type="entry name" value="Acid proteases"/>
    <property type="match status" value="1"/>
</dbReference>
<protein>
    <recommendedName>
        <fullName evidence="3">Peptidase A2 domain-containing protein</fullName>
    </recommendedName>
</protein>
<accession>A0ABD1Z0Y6</accession>
<evidence type="ECO:0000259" key="3">
    <source>
        <dbReference type="PROSITE" id="PS50175"/>
    </source>
</evidence>
<reference evidence="4 5" key="1">
    <citation type="submission" date="2024-09" db="EMBL/GenBank/DDBJ databases">
        <title>Chromosome-scale assembly of Riccia fluitans.</title>
        <authorList>
            <person name="Paukszto L."/>
            <person name="Sawicki J."/>
            <person name="Karawczyk K."/>
            <person name="Piernik-Szablinska J."/>
            <person name="Szczecinska M."/>
            <person name="Mazdziarz M."/>
        </authorList>
    </citation>
    <scope>NUCLEOTIDE SEQUENCE [LARGE SCALE GENOMIC DNA]</scope>
    <source>
        <strain evidence="4">Rf_01</strain>
        <tissue evidence="4">Aerial parts of the thallus</tissue>
    </source>
</reference>
<name>A0ABD1Z0Y6_9MARC</name>
<proteinExistence type="predicted"/>
<dbReference type="GO" id="GO:0016787">
    <property type="term" value="F:hydrolase activity"/>
    <property type="evidence" value="ECO:0007669"/>
    <property type="project" value="UniProtKB-KW"/>
</dbReference>
<evidence type="ECO:0000256" key="2">
    <source>
        <dbReference type="SAM" id="MobiDB-lite"/>
    </source>
</evidence>
<dbReference type="InterPro" id="IPR001995">
    <property type="entry name" value="Peptidase_A2_cat"/>
</dbReference>
<keyword evidence="5" id="KW-1185">Reference proteome</keyword>
<keyword evidence="1" id="KW-0378">Hydrolase</keyword>
<gene>
    <name evidence="4" type="ORF">R1flu_009047</name>
</gene>
<dbReference type="EMBL" id="JBHFFA010000002">
    <property type="protein sequence ID" value="KAL2641460.1"/>
    <property type="molecule type" value="Genomic_DNA"/>
</dbReference>
<evidence type="ECO:0000313" key="4">
    <source>
        <dbReference type="EMBL" id="KAL2641460.1"/>
    </source>
</evidence>
<evidence type="ECO:0000256" key="1">
    <source>
        <dbReference type="ARBA" id="ARBA00022801"/>
    </source>
</evidence>
<feature type="compositionally biased region" description="Basic and acidic residues" evidence="2">
    <location>
        <begin position="313"/>
        <end position="324"/>
    </location>
</feature>
<dbReference type="AlphaFoldDB" id="A0ABD1Z0Y6"/>
<feature type="domain" description="Peptidase A2" evidence="3">
    <location>
        <begin position="419"/>
        <end position="456"/>
    </location>
</feature>
<feature type="region of interest" description="Disordered" evidence="2">
    <location>
        <begin position="295"/>
        <end position="325"/>
    </location>
</feature>